<accession>A0A412FKL7</accession>
<proteinExistence type="predicted"/>
<gene>
    <name evidence="1" type="ORF">DWY25_15595</name>
</gene>
<dbReference type="AlphaFoldDB" id="A0A412FKL7"/>
<comment type="caution">
    <text evidence="1">The sequence shown here is derived from an EMBL/GenBank/DDBJ whole genome shotgun (WGS) entry which is preliminary data.</text>
</comment>
<dbReference type="RefSeq" id="WP_006057317.1">
    <property type="nucleotide sequence ID" value="NZ_CABJCV010000026.1"/>
</dbReference>
<evidence type="ECO:0000313" key="2">
    <source>
        <dbReference type="Proteomes" id="UP000284178"/>
    </source>
</evidence>
<evidence type="ECO:0000313" key="1">
    <source>
        <dbReference type="EMBL" id="RGR68708.1"/>
    </source>
</evidence>
<protein>
    <recommendedName>
        <fullName evidence="3">Transcriptional regulator</fullName>
    </recommendedName>
</protein>
<organism evidence="1 2">
    <name type="scientific">Holdemania filiformis</name>
    <dbReference type="NCBI Taxonomy" id="61171"/>
    <lineage>
        <taxon>Bacteria</taxon>
        <taxon>Bacillati</taxon>
        <taxon>Bacillota</taxon>
        <taxon>Erysipelotrichia</taxon>
        <taxon>Erysipelotrichales</taxon>
        <taxon>Erysipelotrichaceae</taxon>
        <taxon>Holdemania</taxon>
    </lineage>
</organism>
<keyword evidence="2" id="KW-1185">Reference proteome</keyword>
<reference evidence="1 2" key="1">
    <citation type="submission" date="2018-08" db="EMBL/GenBank/DDBJ databases">
        <title>A genome reference for cultivated species of the human gut microbiota.</title>
        <authorList>
            <person name="Zou Y."/>
            <person name="Xue W."/>
            <person name="Luo G."/>
        </authorList>
    </citation>
    <scope>NUCLEOTIDE SEQUENCE [LARGE SCALE GENOMIC DNA]</scope>
    <source>
        <strain evidence="1 2">AF24-29</strain>
    </source>
</reference>
<dbReference type="GeneID" id="83016821"/>
<name>A0A412FKL7_9FIRM</name>
<dbReference type="EMBL" id="QRUP01000026">
    <property type="protein sequence ID" value="RGR68708.1"/>
    <property type="molecule type" value="Genomic_DNA"/>
</dbReference>
<sequence>MDYYVKLLKMGCFSREDVAALTHNIRTADTLLYTYKKRGWITDVRKNYYVAVNLETGTSVCNSFEIASGITADACVSHHTAFEYYGLTNQVFADVYVTSAHRFRSFDFDGRYYRRVSPKINLGIRQSGRIRVTDLERTIADNIKDFDKIGGLEELLRCLSMITVVNEENLIAVLTAFDNQFLWQKAGFFCTFFPNMKLSPKFFELCRKEYRKSCRYLYEDCKNESPVLDVKWNLYVPRNIEKLLDKGGLSFV</sequence>
<evidence type="ECO:0008006" key="3">
    <source>
        <dbReference type="Google" id="ProtNLM"/>
    </source>
</evidence>
<dbReference type="Proteomes" id="UP000284178">
    <property type="component" value="Unassembled WGS sequence"/>
</dbReference>